<dbReference type="PANTHER" id="PTHR11242">
    <property type="entry name" value="ARYL HYDROCARBON RECEPTOR INTERACTING PROTEIN RELATED"/>
    <property type="match status" value="1"/>
</dbReference>
<dbReference type="InterPro" id="IPR019734">
    <property type="entry name" value="TPR_rpt"/>
</dbReference>
<dbReference type="EMBL" id="JARK01001404">
    <property type="protein sequence ID" value="EYC08036.1"/>
    <property type="molecule type" value="Genomic_DNA"/>
</dbReference>
<dbReference type="Proteomes" id="UP000024635">
    <property type="component" value="Unassembled WGS sequence"/>
</dbReference>
<proteinExistence type="predicted"/>
<dbReference type="Gene3D" id="1.25.40.10">
    <property type="entry name" value="Tetratricopeptide repeat domain"/>
    <property type="match status" value="1"/>
</dbReference>
<comment type="caution">
    <text evidence="4">The sequence shown here is derived from an EMBL/GenBank/DDBJ whole genome shotgun (WGS) entry which is preliminary data.</text>
</comment>
<organism evidence="4 5">
    <name type="scientific">Ancylostoma ceylanicum</name>
    <dbReference type="NCBI Taxonomy" id="53326"/>
    <lineage>
        <taxon>Eukaryota</taxon>
        <taxon>Metazoa</taxon>
        <taxon>Ecdysozoa</taxon>
        <taxon>Nematoda</taxon>
        <taxon>Chromadorea</taxon>
        <taxon>Rhabditida</taxon>
        <taxon>Rhabditina</taxon>
        <taxon>Rhabditomorpha</taxon>
        <taxon>Strongyloidea</taxon>
        <taxon>Ancylostomatidae</taxon>
        <taxon>Ancylostomatinae</taxon>
        <taxon>Ancylostoma</taxon>
    </lineage>
</organism>
<name>A0A016TZ51_9BILA</name>
<evidence type="ECO:0000256" key="2">
    <source>
        <dbReference type="ARBA" id="ARBA00022803"/>
    </source>
</evidence>
<evidence type="ECO:0000313" key="4">
    <source>
        <dbReference type="EMBL" id="EYC08036.1"/>
    </source>
</evidence>
<dbReference type="InterPro" id="IPR011990">
    <property type="entry name" value="TPR-like_helical_dom_sf"/>
</dbReference>
<dbReference type="PROSITE" id="PS50005">
    <property type="entry name" value="TPR"/>
    <property type="match status" value="1"/>
</dbReference>
<evidence type="ECO:0000313" key="5">
    <source>
        <dbReference type="Proteomes" id="UP000024635"/>
    </source>
</evidence>
<dbReference type="STRING" id="53326.A0A016TZ51"/>
<gene>
    <name evidence="4" type="primary">Acey_s0068.g262</name>
    <name evidence="4" type="ORF">Y032_0068g262</name>
</gene>
<dbReference type="InterPro" id="IPR039663">
    <property type="entry name" value="AIP/AIPL1/TTC9"/>
</dbReference>
<dbReference type="SUPFAM" id="SSF48452">
    <property type="entry name" value="TPR-like"/>
    <property type="match status" value="1"/>
</dbReference>
<feature type="repeat" description="TPR" evidence="3">
    <location>
        <begin position="40"/>
        <end position="73"/>
    </location>
</feature>
<keyword evidence="2 3" id="KW-0802">TPR repeat</keyword>
<dbReference type="AlphaFoldDB" id="A0A016TZ51"/>
<sequence>MKKFEEAIDKYREALGRLDTLILREKPGEPEWEALDRKNISLYSNLSQCYLNVGNMYEAAETASEVLSRDPDNEKALYRRARARIGCWQLDEAEEDLKKLALLPNNESLVKTEMAVLAQKRIELAESKKKTYSKMFKVNVLKPPHSTVINTGVNTFTMSNLSDASTPYSRNHE</sequence>
<dbReference type="OrthoDB" id="5829758at2759"/>
<keyword evidence="1" id="KW-0677">Repeat</keyword>
<evidence type="ECO:0008006" key="6">
    <source>
        <dbReference type="Google" id="ProtNLM"/>
    </source>
</evidence>
<dbReference type="PANTHER" id="PTHR11242:SF0">
    <property type="entry name" value="TPR_REGION DOMAIN-CONTAINING PROTEIN"/>
    <property type="match status" value="1"/>
</dbReference>
<reference evidence="5" key="1">
    <citation type="journal article" date="2015" name="Nat. Genet.">
        <title>The genome and transcriptome of the zoonotic hookworm Ancylostoma ceylanicum identify infection-specific gene families.</title>
        <authorList>
            <person name="Schwarz E.M."/>
            <person name="Hu Y."/>
            <person name="Antoshechkin I."/>
            <person name="Miller M.M."/>
            <person name="Sternberg P.W."/>
            <person name="Aroian R.V."/>
        </authorList>
    </citation>
    <scope>NUCLEOTIDE SEQUENCE</scope>
    <source>
        <strain evidence="5">HY135</strain>
    </source>
</reference>
<evidence type="ECO:0000256" key="3">
    <source>
        <dbReference type="PROSITE-ProRule" id="PRU00339"/>
    </source>
</evidence>
<accession>A0A016TZ51</accession>
<protein>
    <recommendedName>
        <fullName evidence="6">Tetratricopeptide repeat protein</fullName>
    </recommendedName>
</protein>
<keyword evidence="5" id="KW-1185">Reference proteome</keyword>
<evidence type="ECO:0000256" key="1">
    <source>
        <dbReference type="ARBA" id="ARBA00022737"/>
    </source>
</evidence>